<organism evidence="2 3">
    <name type="scientific">Runella rosea</name>
    <dbReference type="NCBI Taxonomy" id="2259595"/>
    <lineage>
        <taxon>Bacteria</taxon>
        <taxon>Pseudomonadati</taxon>
        <taxon>Bacteroidota</taxon>
        <taxon>Cytophagia</taxon>
        <taxon>Cytophagales</taxon>
        <taxon>Spirosomataceae</taxon>
        <taxon>Runella</taxon>
    </lineage>
</organism>
<sequence length="95" mass="10574">MKPEKVAAFTDNELLKRRKLLKSTHTFIVATGIVALLVLCVLFGYSVGKDAATGGKGTFYYKPLIPFLLFFIIGNGVITSEQKSIHDEIKKRNLE</sequence>
<keyword evidence="1" id="KW-1133">Transmembrane helix</keyword>
<dbReference type="EMBL" id="CP030850">
    <property type="protein sequence ID" value="AXE18386.1"/>
    <property type="molecule type" value="Genomic_DNA"/>
</dbReference>
<dbReference type="OrthoDB" id="960768at2"/>
<dbReference type="KEGG" id="run:DR864_11820"/>
<keyword evidence="3" id="KW-1185">Reference proteome</keyword>
<evidence type="ECO:0000256" key="1">
    <source>
        <dbReference type="SAM" id="Phobius"/>
    </source>
</evidence>
<gene>
    <name evidence="2" type="ORF">DR864_11820</name>
</gene>
<feature type="transmembrane region" description="Helical" evidence="1">
    <location>
        <begin position="59"/>
        <end position="78"/>
    </location>
</feature>
<keyword evidence="1" id="KW-0472">Membrane</keyword>
<evidence type="ECO:0000313" key="2">
    <source>
        <dbReference type="EMBL" id="AXE18386.1"/>
    </source>
</evidence>
<reference evidence="2 3" key="1">
    <citation type="submission" date="2018-07" db="EMBL/GenBank/DDBJ databases">
        <title>Genome sequencing of Runella.</title>
        <authorList>
            <person name="Baek M.-G."/>
            <person name="Yi H."/>
        </authorList>
    </citation>
    <scope>NUCLEOTIDE SEQUENCE [LARGE SCALE GENOMIC DNA]</scope>
    <source>
        <strain evidence="2 3">HYN0085</strain>
    </source>
</reference>
<evidence type="ECO:0000313" key="3">
    <source>
        <dbReference type="Proteomes" id="UP000251993"/>
    </source>
</evidence>
<feature type="transmembrane region" description="Helical" evidence="1">
    <location>
        <begin position="26"/>
        <end position="47"/>
    </location>
</feature>
<dbReference type="Proteomes" id="UP000251993">
    <property type="component" value="Chromosome"/>
</dbReference>
<keyword evidence="1" id="KW-0812">Transmembrane</keyword>
<dbReference type="RefSeq" id="WP_114067169.1">
    <property type="nucleotide sequence ID" value="NZ_CP030850.1"/>
</dbReference>
<name>A0A344TIB5_9BACT</name>
<proteinExistence type="predicted"/>
<protein>
    <submittedName>
        <fullName evidence="2">Uncharacterized protein</fullName>
    </submittedName>
</protein>
<dbReference type="AlphaFoldDB" id="A0A344TIB5"/>
<accession>A0A344TIB5</accession>